<feature type="non-terminal residue" evidence="1">
    <location>
        <position position="1"/>
    </location>
</feature>
<proteinExistence type="predicted"/>
<comment type="caution">
    <text evidence="1">The sequence shown here is derived from an EMBL/GenBank/DDBJ whole genome shotgun (WGS) entry which is preliminary data.</text>
</comment>
<dbReference type="InterPro" id="IPR029060">
    <property type="entry name" value="PIN-like_dom_sf"/>
</dbReference>
<evidence type="ECO:0000313" key="1">
    <source>
        <dbReference type="EMBL" id="GAI13010.1"/>
    </source>
</evidence>
<gene>
    <name evidence="1" type="ORF">S06H3_24030</name>
</gene>
<dbReference type="EMBL" id="BARV01013227">
    <property type="protein sequence ID" value="GAI13010.1"/>
    <property type="molecule type" value="Genomic_DNA"/>
</dbReference>
<sequence>GYFDAEFEYWSKKLIENFRNQDIILYVSNITEAEILYAPNKVKKLYFELLDLKCKILIENEESVSLAKKYIENQILTPNYLNDARHISIATINNLDVLVSWNFKHIVHYDKIRKFNLINIREGYKLIDIYSPMEVVYE</sequence>
<reference evidence="1" key="1">
    <citation type="journal article" date="2014" name="Front. Microbiol.">
        <title>High frequency of phylogenetically diverse reductive dehalogenase-homologous genes in deep subseafloor sedimentary metagenomes.</title>
        <authorList>
            <person name="Kawai M."/>
            <person name="Futagami T."/>
            <person name="Toyoda A."/>
            <person name="Takaki Y."/>
            <person name="Nishi S."/>
            <person name="Hori S."/>
            <person name="Arai W."/>
            <person name="Tsubouchi T."/>
            <person name="Morono Y."/>
            <person name="Uchiyama I."/>
            <person name="Ito T."/>
            <person name="Fujiyama A."/>
            <person name="Inagaki F."/>
            <person name="Takami H."/>
        </authorList>
    </citation>
    <scope>NUCLEOTIDE SEQUENCE</scope>
    <source>
        <strain evidence="1">Expedition CK06-06</strain>
    </source>
</reference>
<protein>
    <submittedName>
        <fullName evidence="1">Uncharacterized protein</fullName>
    </submittedName>
</protein>
<organism evidence="1">
    <name type="scientific">marine sediment metagenome</name>
    <dbReference type="NCBI Taxonomy" id="412755"/>
    <lineage>
        <taxon>unclassified sequences</taxon>
        <taxon>metagenomes</taxon>
        <taxon>ecological metagenomes</taxon>
    </lineage>
</organism>
<name>X1MEB4_9ZZZZ</name>
<accession>X1MEB4</accession>
<dbReference type="AlphaFoldDB" id="X1MEB4"/>
<dbReference type="SUPFAM" id="SSF88723">
    <property type="entry name" value="PIN domain-like"/>
    <property type="match status" value="1"/>
</dbReference>